<dbReference type="AlphaFoldDB" id="A0A8J8SF97"/>
<organism evidence="1 2">
    <name type="scientific">Vallitalea pronyensis</name>
    <dbReference type="NCBI Taxonomy" id="1348613"/>
    <lineage>
        <taxon>Bacteria</taxon>
        <taxon>Bacillati</taxon>
        <taxon>Bacillota</taxon>
        <taxon>Clostridia</taxon>
        <taxon>Lachnospirales</taxon>
        <taxon>Vallitaleaceae</taxon>
        <taxon>Vallitalea</taxon>
    </lineage>
</organism>
<evidence type="ECO:0000313" key="1">
    <source>
        <dbReference type="EMBL" id="QUI21356.1"/>
    </source>
</evidence>
<proteinExistence type="predicted"/>
<evidence type="ECO:0000313" key="2">
    <source>
        <dbReference type="Proteomes" id="UP000683246"/>
    </source>
</evidence>
<dbReference type="Proteomes" id="UP000683246">
    <property type="component" value="Chromosome"/>
</dbReference>
<sequence>MHKKATVFLWGSVFIFLLALYTQITLMNNDVSIYSSNWEEGSKTSSTNDSIKKHKTIHMDVKKKTTIYISYKGEVQGNPHTFKIIDTNNNVLIDKTGKIIDIYKEKVTLEKGPYKIIINIHNAKHIHLGYNIIHRKQDVIFP</sequence>
<name>A0A8J8SF97_9FIRM</name>
<protein>
    <submittedName>
        <fullName evidence="1">Uncharacterized protein</fullName>
    </submittedName>
</protein>
<dbReference type="KEGG" id="vpy:HZI73_03235"/>
<keyword evidence="2" id="KW-1185">Reference proteome</keyword>
<accession>A0A8J8SF97</accession>
<dbReference type="RefSeq" id="WP_212696825.1">
    <property type="nucleotide sequence ID" value="NZ_CP058649.1"/>
</dbReference>
<gene>
    <name evidence="1" type="ORF">HZI73_03235</name>
</gene>
<reference evidence="1" key="1">
    <citation type="submission" date="2020-07" db="EMBL/GenBank/DDBJ databases">
        <title>Vallitalea pronyensis genome.</title>
        <authorList>
            <person name="Postec A."/>
        </authorList>
    </citation>
    <scope>NUCLEOTIDE SEQUENCE</scope>
    <source>
        <strain evidence="1">FatNI3</strain>
    </source>
</reference>
<dbReference type="EMBL" id="CP058649">
    <property type="protein sequence ID" value="QUI21356.1"/>
    <property type="molecule type" value="Genomic_DNA"/>
</dbReference>